<protein>
    <recommendedName>
        <fullName evidence="4">Large ribosomal subunit protein eL18</fullName>
    </recommendedName>
    <alternativeName>
        <fullName evidence="5">60S ribosomal protein L18</fullName>
    </alternativeName>
</protein>
<dbReference type="Proteomes" id="UP000886998">
    <property type="component" value="Unassembled WGS sequence"/>
</dbReference>
<gene>
    <name evidence="8" type="primary">RpL18</name>
    <name evidence="8" type="ORF">TNIN_197261</name>
</gene>
<dbReference type="Gene3D" id="3.100.10.10">
    <property type="match status" value="1"/>
</dbReference>
<proteinExistence type="inferred from homology"/>
<evidence type="ECO:0000256" key="4">
    <source>
        <dbReference type="ARBA" id="ARBA00035218"/>
    </source>
</evidence>
<dbReference type="SUPFAM" id="SSF52080">
    <property type="entry name" value="Ribosomal proteins L15p and L18e"/>
    <property type="match status" value="1"/>
</dbReference>
<dbReference type="GO" id="GO:0003723">
    <property type="term" value="F:RNA binding"/>
    <property type="evidence" value="ECO:0007669"/>
    <property type="project" value="TreeGrafter"/>
</dbReference>
<dbReference type="PROSITE" id="PS01106">
    <property type="entry name" value="RIBOSOMAL_L18E"/>
    <property type="match status" value="1"/>
</dbReference>
<dbReference type="InterPro" id="IPR021131">
    <property type="entry name" value="Ribosomal_uL15/eL18"/>
</dbReference>
<reference evidence="8" key="1">
    <citation type="submission" date="2020-08" db="EMBL/GenBank/DDBJ databases">
        <title>Multicomponent nature underlies the extraordinary mechanical properties of spider dragline silk.</title>
        <authorList>
            <person name="Kono N."/>
            <person name="Nakamura H."/>
            <person name="Mori M."/>
            <person name="Yoshida Y."/>
            <person name="Ohtoshi R."/>
            <person name="Malay A.D."/>
            <person name="Moran D.A.P."/>
            <person name="Tomita M."/>
            <person name="Numata K."/>
            <person name="Arakawa K."/>
        </authorList>
    </citation>
    <scope>NUCLEOTIDE SEQUENCE</scope>
</reference>
<dbReference type="PANTHER" id="PTHR10934:SF2">
    <property type="entry name" value="LARGE RIBOSOMAL SUBUNIT PROTEIN EL18"/>
    <property type="match status" value="1"/>
</dbReference>
<evidence type="ECO:0000259" key="7">
    <source>
        <dbReference type="Pfam" id="PF17135"/>
    </source>
</evidence>
<name>A0A8X6J2M1_9ARAC</name>
<accession>A0A8X6J2M1</accession>
<dbReference type="FunFam" id="3.100.10.10:FF:000001">
    <property type="entry name" value="60S ribosomal protein L18"/>
    <property type="match status" value="1"/>
</dbReference>
<dbReference type="EMBL" id="BMAV01023951">
    <property type="protein sequence ID" value="GFS28878.1"/>
    <property type="molecule type" value="Genomic_DNA"/>
</dbReference>
<keyword evidence="2 8" id="KW-0689">Ribosomal protein</keyword>
<dbReference type="InterPro" id="IPR021132">
    <property type="entry name" value="Ribosomal_eL18/eL18-A/B/_CS"/>
</dbReference>
<evidence type="ECO:0000256" key="5">
    <source>
        <dbReference type="ARBA" id="ARBA00035323"/>
    </source>
</evidence>
<feature type="compositionally biased region" description="Basic residues" evidence="6">
    <location>
        <begin position="162"/>
        <end position="172"/>
    </location>
</feature>
<evidence type="ECO:0000313" key="9">
    <source>
        <dbReference type="Proteomes" id="UP000886998"/>
    </source>
</evidence>
<dbReference type="AlphaFoldDB" id="A0A8X6J2M1"/>
<evidence type="ECO:0000256" key="2">
    <source>
        <dbReference type="ARBA" id="ARBA00022980"/>
    </source>
</evidence>
<evidence type="ECO:0000256" key="1">
    <source>
        <dbReference type="ARBA" id="ARBA00006815"/>
    </source>
</evidence>
<comment type="similarity">
    <text evidence="1">Belongs to the eukaryotic ribosomal protein eL18 family.</text>
</comment>
<feature type="compositionally biased region" description="Basic residues" evidence="6">
    <location>
        <begin position="179"/>
        <end position="189"/>
    </location>
</feature>
<dbReference type="InterPro" id="IPR000039">
    <property type="entry name" value="Ribosomal_eL18"/>
</dbReference>
<dbReference type="InterPro" id="IPR036227">
    <property type="entry name" value="Ribosomal_uL15/eL18_sf"/>
</dbReference>
<keyword evidence="9" id="KW-1185">Reference proteome</keyword>
<feature type="region of interest" description="Disordered" evidence="6">
    <location>
        <begin position="155"/>
        <end position="189"/>
    </location>
</feature>
<dbReference type="Pfam" id="PF17135">
    <property type="entry name" value="Ribosomal_L18"/>
    <property type="match status" value="1"/>
</dbReference>
<dbReference type="OrthoDB" id="6353017at2759"/>
<feature type="domain" description="Large ribosomal subunit protein uL15/eL18" evidence="7">
    <location>
        <begin position="2"/>
        <end position="189"/>
    </location>
</feature>
<dbReference type="GO" id="GO:0003735">
    <property type="term" value="F:structural constituent of ribosome"/>
    <property type="evidence" value="ECO:0007669"/>
    <property type="project" value="InterPro"/>
</dbReference>
<comment type="caution">
    <text evidence="8">The sequence shown here is derived from an EMBL/GenBank/DDBJ whole genome shotgun (WGS) entry which is preliminary data.</text>
</comment>
<evidence type="ECO:0000256" key="3">
    <source>
        <dbReference type="ARBA" id="ARBA00023274"/>
    </source>
</evidence>
<evidence type="ECO:0000313" key="8">
    <source>
        <dbReference type="EMBL" id="GFS28878.1"/>
    </source>
</evidence>
<dbReference type="GO" id="GO:0006412">
    <property type="term" value="P:translation"/>
    <property type="evidence" value="ECO:0007669"/>
    <property type="project" value="InterPro"/>
</dbReference>
<dbReference type="GO" id="GO:0022625">
    <property type="term" value="C:cytosolic large ribosomal subunit"/>
    <property type="evidence" value="ECO:0007669"/>
    <property type="project" value="TreeGrafter"/>
</dbReference>
<dbReference type="PANTHER" id="PTHR10934">
    <property type="entry name" value="60S RIBOSOMAL PROTEIN L18"/>
    <property type="match status" value="1"/>
</dbReference>
<organism evidence="8 9">
    <name type="scientific">Trichonephila inaurata madagascariensis</name>
    <dbReference type="NCBI Taxonomy" id="2747483"/>
    <lineage>
        <taxon>Eukaryota</taxon>
        <taxon>Metazoa</taxon>
        <taxon>Ecdysozoa</taxon>
        <taxon>Arthropoda</taxon>
        <taxon>Chelicerata</taxon>
        <taxon>Arachnida</taxon>
        <taxon>Araneae</taxon>
        <taxon>Araneomorphae</taxon>
        <taxon>Entelegynae</taxon>
        <taxon>Araneoidea</taxon>
        <taxon>Nephilidae</taxon>
        <taxon>Trichonephila</taxon>
        <taxon>Trichonephila inaurata</taxon>
    </lineage>
</organism>
<sequence>MGIDISHKHDRKVVRRAPKSQDIYLRLIVKLYRFLARRTGCKFNRIVLKRLFLSRTNRPPLSLTKLVKYLKKPGNENKVVVTVGTVTDDIRLIGDVPKMTLCALRVTERARARILKAGGEIITFDQLAVQYPRGKNTLFIQGSRTAREACKHFGKAPGVPHSHAKPYVRSKGRKFERARGRRRSRGYKK</sequence>
<evidence type="ECO:0000256" key="6">
    <source>
        <dbReference type="SAM" id="MobiDB-lite"/>
    </source>
</evidence>
<keyword evidence="3" id="KW-0687">Ribonucleoprotein</keyword>